<feature type="chain" id="PRO_5040777446" evidence="3">
    <location>
        <begin position="25"/>
        <end position="355"/>
    </location>
</feature>
<feature type="region of interest" description="Disordered" evidence="1">
    <location>
        <begin position="166"/>
        <end position="202"/>
    </location>
</feature>
<feature type="compositionally biased region" description="Basic and acidic residues" evidence="1">
    <location>
        <begin position="286"/>
        <end position="303"/>
    </location>
</feature>
<evidence type="ECO:0000256" key="3">
    <source>
        <dbReference type="SAM" id="SignalP"/>
    </source>
</evidence>
<evidence type="ECO:0000313" key="5">
    <source>
        <dbReference type="Proteomes" id="UP001165083"/>
    </source>
</evidence>
<organism evidence="4 5">
    <name type="scientific">Phytophthora lilii</name>
    <dbReference type="NCBI Taxonomy" id="2077276"/>
    <lineage>
        <taxon>Eukaryota</taxon>
        <taxon>Sar</taxon>
        <taxon>Stramenopiles</taxon>
        <taxon>Oomycota</taxon>
        <taxon>Peronosporomycetes</taxon>
        <taxon>Peronosporales</taxon>
        <taxon>Peronosporaceae</taxon>
        <taxon>Phytophthora</taxon>
    </lineage>
</organism>
<evidence type="ECO:0000256" key="2">
    <source>
        <dbReference type="SAM" id="Phobius"/>
    </source>
</evidence>
<name>A0A9W6TSG8_9STRA</name>
<evidence type="ECO:0000256" key="1">
    <source>
        <dbReference type="SAM" id="MobiDB-lite"/>
    </source>
</evidence>
<dbReference type="EMBL" id="BSXW01000331">
    <property type="protein sequence ID" value="GMF18962.1"/>
    <property type="molecule type" value="Genomic_DNA"/>
</dbReference>
<gene>
    <name evidence="4" type="ORF">Plil01_000718000</name>
</gene>
<comment type="caution">
    <text evidence="4">The sequence shown here is derived from an EMBL/GenBank/DDBJ whole genome shotgun (WGS) entry which is preliminary data.</text>
</comment>
<feature type="compositionally biased region" description="Basic and acidic residues" evidence="1">
    <location>
        <begin position="332"/>
        <end position="355"/>
    </location>
</feature>
<accession>A0A9W6TSG8</accession>
<keyword evidence="5" id="KW-1185">Reference proteome</keyword>
<dbReference type="AlphaFoldDB" id="A0A9W6TSG8"/>
<feature type="transmembrane region" description="Helical" evidence="2">
    <location>
        <begin position="244"/>
        <end position="269"/>
    </location>
</feature>
<proteinExistence type="predicted"/>
<evidence type="ECO:0000313" key="4">
    <source>
        <dbReference type="EMBL" id="GMF18962.1"/>
    </source>
</evidence>
<protein>
    <submittedName>
        <fullName evidence="4">Unnamed protein product</fullName>
    </submittedName>
</protein>
<feature type="region of interest" description="Disordered" evidence="1">
    <location>
        <begin position="276"/>
        <end position="303"/>
    </location>
</feature>
<keyword evidence="2" id="KW-1133">Transmembrane helix</keyword>
<feature type="region of interest" description="Disordered" evidence="1">
    <location>
        <begin position="325"/>
        <end position="355"/>
    </location>
</feature>
<dbReference type="OrthoDB" id="67549at2759"/>
<reference evidence="4" key="1">
    <citation type="submission" date="2023-04" db="EMBL/GenBank/DDBJ databases">
        <title>Phytophthora lilii NBRC 32176.</title>
        <authorList>
            <person name="Ichikawa N."/>
            <person name="Sato H."/>
            <person name="Tonouchi N."/>
        </authorList>
    </citation>
    <scope>NUCLEOTIDE SEQUENCE</scope>
    <source>
        <strain evidence="4">NBRC 32176</strain>
    </source>
</reference>
<dbReference type="Proteomes" id="UP001165083">
    <property type="component" value="Unassembled WGS sequence"/>
</dbReference>
<feature type="signal peptide" evidence="3">
    <location>
        <begin position="1"/>
        <end position="24"/>
    </location>
</feature>
<keyword evidence="2" id="KW-0812">Transmembrane</keyword>
<keyword evidence="2" id="KW-0472">Membrane</keyword>
<sequence>MACRSMKLALCLVLSAVAVGTAQANWEAFAASTSSECCNTCIGKTSAVAYDYDPVVFTECTKVTGGVCCFDCGTLGDPTYGDTVSFGDDGVTAVVKAGTYVSFTWSDVANVTYISLKTGQKKTTTPTFKDSAADKKSSTFLICAKAAGTIYFRGWGSDSCREASQEHSITVEEGDSSGSTCDASDVDVTASSRGGTTGSSSAAADETVASCNAQRASVQTVGGVQTCVCVSDWTNPPECDQWPAWKWLVTIGGGIATLFSIVMSVRAFLQSRKKKQEEAEYQDTIAPKKQEEENRENLAPTKVEEEYRENLAPMGLKVDVGALDLTPNSGYHKHDPEVERTPGGTRKPDERLFSL</sequence>
<keyword evidence="3" id="KW-0732">Signal</keyword>
<feature type="compositionally biased region" description="Low complexity" evidence="1">
    <location>
        <begin position="189"/>
        <end position="202"/>
    </location>
</feature>